<dbReference type="PANTHER" id="PTHR37842:SF2">
    <property type="entry name" value="GYLCOSYL HYDROLASE 115 C-TERMINAL DOMAIN-CONTAINING PROTEIN"/>
    <property type="match status" value="1"/>
</dbReference>
<dbReference type="Pfam" id="PF17829">
    <property type="entry name" value="GH115_C"/>
    <property type="match status" value="1"/>
</dbReference>
<comment type="caution">
    <text evidence="2">The sequence shown here is derived from an EMBL/GenBank/DDBJ whole genome shotgun (WGS) entry which is preliminary data.</text>
</comment>
<dbReference type="EMBL" id="LATX01000214">
    <property type="protein sequence ID" value="KTB46914.1"/>
    <property type="molecule type" value="Genomic_DNA"/>
</dbReference>
<organism evidence="2 3">
    <name type="scientific">Moniliophthora roreri</name>
    <name type="common">Frosty pod rot fungus</name>
    <name type="synonym">Monilia roreri</name>
    <dbReference type="NCBI Taxonomy" id="221103"/>
    <lineage>
        <taxon>Eukaryota</taxon>
        <taxon>Fungi</taxon>
        <taxon>Dikarya</taxon>
        <taxon>Basidiomycota</taxon>
        <taxon>Agaricomycotina</taxon>
        <taxon>Agaricomycetes</taxon>
        <taxon>Agaricomycetidae</taxon>
        <taxon>Agaricales</taxon>
        <taxon>Marasmiineae</taxon>
        <taxon>Marasmiaceae</taxon>
        <taxon>Moniliophthora</taxon>
    </lineage>
</organism>
<evidence type="ECO:0000313" key="2">
    <source>
        <dbReference type="EMBL" id="KTB46914.1"/>
    </source>
</evidence>
<dbReference type="PANTHER" id="PTHR37842">
    <property type="match status" value="1"/>
</dbReference>
<accession>A0A0W0GEG8</accession>
<dbReference type="Gene3D" id="2.60.120.1620">
    <property type="match status" value="1"/>
</dbReference>
<dbReference type="InterPro" id="IPR031924">
    <property type="entry name" value="GH115"/>
</dbReference>
<protein>
    <recommendedName>
        <fullName evidence="1">Gylcosyl hydrolase 115 C-terminal domain-containing protein</fullName>
    </recommendedName>
</protein>
<name>A0A0W0GEG8_MONRR</name>
<proteinExistence type="predicted"/>
<dbReference type="AlphaFoldDB" id="A0A0W0GEG8"/>
<dbReference type="Gene3D" id="3.20.20.520">
    <property type="entry name" value="Glycosyl hydrolase family 115"/>
    <property type="match status" value="1"/>
</dbReference>
<dbReference type="InterPro" id="IPR042301">
    <property type="entry name" value="GH115_sf"/>
</dbReference>
<dbReference type="Pfam" id="PF15979">
    <property type="entry name" value="Glyco_hydro_115"/>
    <property type="match status" value="1"/>
</dbReference>
<feature type="domain" description="Gylcosyl hydrolase 115 C-terminal" evidence="1">
    <location>
        <begin position="340"/>
        <end position="424"/>
    </location>
</feature>
<reference evidence="2 3" key="1">
    <citation type="submission" date="2015-12" db="EMBL/GenBank/DDBJ databases">
        <title>Draft genome sequence of Moniliophthora roreri, the causal agent of frosty pod rot of cacao.</title>
        <authorList>
            <person name="Aime M.C."/>
            <person name="Diaz-Valderrama J.R."/>
            <person name="Kijpornyongpan T."/>
            <person name="Phillips-Mora W."/>
        </authorList>
    </citation>
    <scope>NUCLEOTIDE SEQUENCE [LARGE SCALE GENOMIC DNA]</scope>
    <source>
        <strain evidence="2 3">MCA 2952</strain>
    </source>
</reference>
<sequence>MLPQFSFQSSLLHLGIQTYTASKGKRPMAGVFRATILADYAFNIDDDLNQPLADWYGVIMETSHYEPMMRGTPNERNIYESGTWDYTMDKDNIYKYWVNGTKRAKPCESIFTVVPLSDEENIPLLEGVINDQRQILKNVFNETDVVNVPRYSDQLSKKSAFFRLFITLYQQALTSKGCISLQVRLSANKFADQVVEKDFGFEDHYHSTSSDTGCAYWQQPMTNSGHQYTNQEASVIRCGEALARGNGGYLPSSRSRGNRYQCANGYDPTPDRYVDIGRAGGSGSSEFTVTSNRIFVSVPDWGPGTNTAQVTLTPRLTNQTYFFTYLVKYTKPELPSSFTGFVESAGVVSIEAVHASGKPKHLWRWFDLEESTKNRTDLVWSDTVASKWKRRQLYSWYRSFDVEYDFYTFTSGNFIVTYHVSPPTDEIDF</sequence>
<dbReference type="InterPro" id="IPR041437">
    <property type="entry name" value="GH115_C"/>
</dbReference>
<dbReference type="Proteomes" id="UP000054988">
    <property type="component" value="Unassembled WGS sequence"/>
</dbReference>
<evidence type="ECO:0000313" key="3">
    <source>
        <dbReference type="Proteomes" id="UP000054988"/>
    </source>
</evidence>
<gene>
    <name evidence="2" type="ORF">WG66_507</name>
</gene>
<evidence type="ECO:0000259" key="1">
    <source>
        <dbReference type="Pfam" id="PF17829"/>
    </source>
</evidence>